<keyword evidence="2" id="KW-1185">Reference proteome</keyword>
<reference evidence="1" key="1">
    <citation type="submission" date="2013-10" db="EMBL/GenBank/DDBJ databases">
        <title>Genomic analysis of the causative agents of coccidiosis in chickens.</title>
        <authorList>
            <person name="Reid A.J."/>
            <person name="Blake D."/>
            <person name="Billington K."/>
            <person name="Browne H."/>
            <person name="Dunn M."/>
            <person name="Hung S."/>
            <person name="Kawahara F."/>
            <person name="Miranda-Saavedra D."/>
            <person name="Mourier T."/>
            <person name="Nagra H."/>
            <person name="Otto T.D."/>
            <person name="Rawlings N."/>
            <person name="Sanchez A."/>
            <person name="Sanders M."/>
            <person name="Subramaniam C."/>
            <person name="Tay Y."/>
            <person name="Dear P."/>
            <person name="Doerig C."/>
            <person name="Gruber A."/>
            <person name="Parkinson J."/>
            <person name="Shirley M."/>
            <person name="Wan K.L."/>
            <person name="Berriman M."/>
            <person name="Tomley F."/>
            <person name="Pain A."/>
        </authorList>
    </citation>
    <scope>NUCLEOTIDE SEQUENCE [LARGE SCALE GENOMIC DNA]</scope>
    <source>
        <strain evidence="1">Houghton</strain>
    </source>
</reference>
<evidence type="ECO:0000313" key="1">
    <source>
        <dbReference type="EMBL" id="CDI85459.1"/>
    </source>
</evidence>
<protein>
    <submittedName>
        <fullName evidence="1">Radical SAM domain containing protein, putative</fullName>
    </submittedName>
</protein>
<accession>U6H408</accession>
<dbReference type="VEuPathDB" id="ToxoDB:EPH_0063720"/>
<proteinExistence type="predicted"/>
<dbReference type="Proteomes" id="UP000018201">
    <property type="component" value="Unassembled WGS sequence"/>
</dbReference>
<gene>
    <name evidence="1" type="ORF">EPH_0063720</name>
</gene>
<name>U6H408_9EIME</name>
<dbReference type="AlphaFoldDB" id="U6H408"/>
<evidence type="ECO:0000313" key="2">
    <source>
        <dbReference type="Proteomes" id="UP000018201"/>
    </source>
</evidence>
<dbReference type="OrthoDB" id="348229at2759"/>
<organism evidence="1 2">
    <name type="scientific">Eimeria praecox</name>
    <dbReference type="NCBI Taxonomy" id="51316"/>
    <lineage>
        <taxon>Eukaryota</taxon>
        <taxon>Sar</taxon>
        <taxon>Alveolata</taxon>
        <taxon>Apicomplexa</taxon>
        <taxon>Conoidasida</taxon>
        <taxon>Coccidia</taxon>
        <taxon>Eucoccidiorida</taxon>
        <taxon>Eimeriorina</taxon>
        <taxon>Eimeriidae</taxon>
        <taxon>Eimeria</taxon>
    </lineage>
</organism>
<sequence length="293" mass="31057">MLSLRTADGVDLMHLLTLSKAAAAAAAAVAEPAARAAAAEAALKLLLQPAATVEELLRCSAAVADCSAAAAEEDEIAAKSTGKDKEGEGALLLLQQVLPSAAKSTGKDKEGEGALLLLQQVLPSVLSGAAGYLRRPEVAEIRVYVHPNMHLAPQNPNSPSQNLIEPNFGAACASLLKELEEQDAELLETEVEGQWRLRILSSESDTAVAAKTLRLLHMLDRHRNSSSISCRMLLKAPDGLLLSDAVSRDIFIQLDEALKAPDGLLLSDAVSRDIFIQLDEACKPVEKLLEHAP</sequence>
<dbReference type="EMBL" id="HG693849">
    <property type="protein sequence ID" value="CDI85459.1"/>
    <property type="molecule type" value="Genomic_DNA"/>
</dbReference>
<reference evidence="1" key="2">
    <citation type="submission" date="2013-10" db="EMBL/GenBank/DDBJ databases">
        <authorList>
            <person name="Aslett M."/>
        </authorList>
    </citation>
    <scope>NUCLEOTIDE SEQUENCE [LARGE SCALE GENOMIC DNA]</scope>
    <source>
        <strain evidence="1">Houghton</strain>
    </source>
</reference>